<keyword evidence="2" id="KW-1185">Reference proteome</keyword>
<dbReference type="RefSeq" id="WP_100276926.1">
    <property type="nucleotide sequence ID" value="NZ_CP018799.1"/>
</dbReference>
<accession>A0A2K8KVW9</accession>
<dbReference type="EMBL" id="CP018799">
    <property type="protein sequence ID" value="ATX78980.1"/>
    <property type="molecule type" value="Genomic_DNA"/>
</dbReference>
<dbReference type="OrthoDB" id="5296363at2"/>
<dbReference type="Proteomes" id="UP000231701">
    <property type="component" value="Chromosome"/>
</dbReference>
<evidence type="ECO:0000313" key="1">
    <source>
        <dbReference type="EMBL" id="ATX78980.1"/>
    </source>
</evidence>
<sequence>MPDAFIWYHADEKLEPKLIEWLDEAEEHAGVRGNLFVRKGNEQTTFMETYSDVTSATIKRIERLASGNPLFANIERRCESFQRVDKL</sequence>
<organism evidence="1 2">
    <name type="scientific">Mariprofundus aestuarium</name>
    <dbReference type="NCBI Taxonomy" id="1921086"/>
    <lineage>
        <taxon>Bacteria</taxon>
        <taxon>Pseudomonadati</taxon>
        <taxon>Pseudomonadota</taxon>
        <taxon>Candidatius Mariprofundia</taxon>
        <taxon>Mariprofundales</taxon>
        <taxon>Mariprofundaceae</taxon>
        <taxon>Mariprofundus</taxon>
    </lineage>
</organism>
<proteinExistence type="predicted"/>
<gene>
    <name evidence="1" type="ORF">Ga0123461_0545</name>
</gene>
<evidence type="ECO:0000313" key="2">
    <source>
        <dbReference type="Proteomes" id="UP000231701"/>
    </source>
</evidence>
<dbReference type="KEGG" id="maes:Ga0123461_0545"/>
<reference evidence="1 2" key="1">
    <citation type="submission" date="2016-12" db="EMBL/GenBank/DDBJ databases">
        <title>Isolation and genomic insights into novel planktonic Zetaproteobacteria from stratified waters of the Chesapeake Bay.</title>
        <authorList>
            <person name="McAllister S.M."/>
            <person name="Kato S."/>
            <person name="Chan C.S."/>
            <person name="Chiu B.K."/>
            <person name="Field E.K."/>
        </authorList>
    </citation>
    <scope>NUCLEOTIDE SEQUENCE [LARGE SCALE GENOMIC DNA]</scope>
    <source>
        <strain evidence="1 2">CP-5</strain>
    </source>
</reference>
<dbReference type="AlphaFoldDB" id="A0A2K8KVW9"/>
<protein>
    <submittedName>
        <fullName evidence="1">Uncharacterized protein</fullName>
    </submittedName>
</protein>
<name>A0A2K8KVW9_MARES</name>